<gene>
    <name evidence="1" type="ORF">T11_4550</name>
</gene>
<dbReference type="Proteomes" id="UP000055024">
    <property type="component" value="Unassembled WGS sequence"/>
</dbReference>
<keyword evidence="2" id="KW-1185">Reference proteome</keyword>
<name>A0A0V1HU40_9BILA</name>
<evidence type="ECO:0000313" key="2">
    <source>
        <dbReference type="Proteomes" id="UP000055024"/>
    </source>
</evidence>
<reference evidence="1 2" key="1">
    <citation type="submission" date="2015-01" db="EMBL/GenBank/DDBJ databases">
        <title>Evolution of Trichinella species and genotypes.</title>
        <authorList>
            <person name="Korhonen P.K."/>
            <person name="Edoardo P."/>
            <person name="Giuseppe L.R."/>
            <person name="Gasser R.B."/>
        </authorList>
    </citation>
    <scope>NUCLEOTIDE SEQUENCE [LARGE SCALE GENOMIC DNA]</scope>
    <source>
        <strain evidence="1">ISS1029</strain>
    </source>
</reference>
<dbReference type="AlphaFoldDB" id="A0A0V1HU40"/>
<organism evidence="1 2">
    <name type="scientific">Trichinella zimbabwensis</name>
    <dbReference type="NCBI Taxonomy" id="268475"/>
    <lineage>
        <taxon>Eukaryota</taxon>
        <taxon>Metazoa</taxon>
        <taxon>Ecdysozoa</taxon>
        <taxon>Nematoda</taxon>
        <taxon>Enoplea</taxon>
        <taxon>Dorylaimia</taxon>
        <taxon>Trichinellida</taxon>
        <taxon>Trichinellidae</taxon>
        <taxon>Trichinella</taxon>
    </lineage>
</organism>
<sequence>MELVVIAQQQKRMSEESSTDWDYMTDSLTSSCYCDLSVVEVIIISSCHSFHFRNAPTKCSDISSSCFFMAMLLQYLSYAFPL</sequence>
<evidence type="ECO:0000313" key="1">
    <source>
        <dbReference type="EMBL" id="KRZ14264.1"/>
    </source>
</evidence>
<accession>A0A0V1HU40</accession>
<protein>
    <submittedName>
        <fullName evidence="1">Uncharacterized protein</fullName>
    </submittedName>
</protein>
<dbReference type="EMBL" id="JYDP01000026">
    <property type="protein sequence ID" value="KRZ14264.1"/>
    <property type="molecule type" value="Genomic_DNA"/>
</dbReference>
<comment type="caution">
    <text evidence="1">The sequence shown here is derived from an EMBL/GenBank/DDBJ whole genome shotgun (WGS) entry which is preliminary data.</text>
</comment>
<proteinExistence type="predicted"/>